<dbReference type="EMBL" id="MH491968">
    <property type="protein sequence ID" value="AWY04317.1"/>
    <property type="molecule type" value="Genomic_DNA"/>
</dbReference>
<evidence type="ECO:0000313" key="2">
    <source>
        <dbReference type="Proteomes" id="UP000251526"/>
    </source>
</evidence>
<accession>A0A2Z4Q2R4</accession>
<organism evidence="1 2">
    <name type="scientific">Escherichia phage LL5</name>
    <dbReference type="NCBI Taxonomy" id="2233992"/>
    <lineage>
        <taxon>Viruses</taxon>
        <taxon>Duplodnaviria</taxon>
        <taxon>Heunggongvirae</taxon>
        <taxon>Uroviricota</taxon>
        <taxon>Caudoviricetes</taxon>
        <taxon>Drexlerviridae</taxon>
        <taxon>Tempevirinae</taxon>
        <taxon>Tlsvirus</taxon>
        <taxon>Tlsvirus LL5</taxon>
    </lineage>
</organism>
<name>A0A2Z4Q2R4_9CAUD</name>
<keyword evidence="2" id="KW-1185">Reference proteome</keyword>
<reference evidence="2" key="1">
    <citation type="submission" date="2018-06" db="EMBL/GenBank/DDBJ databases">
        <title>Complete genome of Escherichia coli bacteriophage LL5.</title>
        <authorList>
            <person name="Lessor L."/>
            <person name="Piya D.K."/>
            <person name="Gill J.J."/>
            <person name="Young R."/>
        </authorList>
    </citation>
    <scope>NUCLEOTIDE SEQUENCE [LARGE SCALE GENOMIC DNA]</scope>
    <source>
        <strain evidence="2">Escherichia coli str. MG1655</strain>
    </source>
</reference>
<protein>
    <submittedName>
        <fullName evidence="1">Uncharacterized protein</fullName>
    </submittedName>
</protein>
<proteinExistence type="predicted"/>
<gene>
    <name evidence="1" type="ORF">CPT_LL5_15</name>
</gene>
<sequence>MHQIKCTKSNTLNLTVGAIYHMEEGVNGFSQTVTHEYGGHFFLNGKDGLSVNVGSFVLAEFEIVEE</sequence>
<evidence type="ECO:0000313" key="1">
    <source>
        <dbReference type="EMBL" id="AWY04317.1"/>
    </source>
</evidence>
<dbReference type="Proteomes" id="UP000251526">
    <property type="component" value="Segment"/>
</dbReference>